<dbReference type="Proteomes" id="UP000053573">
    <property type="component" value="Unassembled WGS sequence"/>
</dbReference>
<evidence type="ECO:0000259" key="2">
    <source>
        <dbReference type="SMART" id="SM00974"/>
    </source>
</evidence>
<dbReference type="InterPro" id="IPR018306">
    <property type="entry name" value="Phage_T5_Orf172_DNA-bd"/>
</dbReference>
<dbReference type="STRING" id="2060906.A0A0H1BHY3"/>
<dbReference type="SMART" id="SM00974">
    <property type="entry name" value="T5orf172"/>
    <property type="match status" value="1"/>
</dbReference>
<evidence type="ECO:0000313" key="3">
    <source>
        <dbReference type="EMBL" id="KLJ10728.1"/>
    </source>
</evidence>
<gene>
    <name evidence="3" type="ORF">EMPG_13903</name>
</gene>
<dbReference type="InterPro" id="IPR053006">
    <property type="entry name" value="Meiosis_regulatory"/>
</dbReference>
<feature type="compositionally biased region" description="Pro residues" evidence="1">
    <location>
        <begin position="290"/>
        <end position="302"/>
    </location>
</feature>
<dbReference type="AlphaFoldDB" id="A0A0H1BHY3"/>
<proteinExistence type="predicted"/>
<dbReference type="PANTHER" id="PTHR28094">
    <property type="entry name" value="MEIOTICALLY UP-REGULATED GENE 113 PROTEIN"/>
    <property type="match status" value="1"/>
</dbReference>
<feature type="compositionally biased region" description="Low complexity" evidence="1">
    <location>
        <begin position="39"/>
        <end position="51"/>
    </location>
</feature>
<keyword evidence="4" id="KW-1185">Reference proteome</keyword>
<evidence type="ECO:0000313" key="4">
    <source>
        <dbReference type="Proteomes" id="UP000053573"/>
    </source>
</evidence>
<feature type="region of interest" description="Disordered" evidence="1">
    <location>
        <begin position="110"/>
        <end position="191"/>
    </location>
</feature>
<reference evidence="4" key="1">
    <citation type="journal article" date="2015" name="PLoS Genet.">
        <title>The dynamic genome and transcriptome of the human fungal pathogen Blastomyces and close relative Emmonsia.</title>
        <authorList>
            <person name="Munoz J.F."/>
            <person name="Gauthier G.M."/>
            <person name="Desjardins C.A."/>
            <person name="Gallo J.E."/>
            <person name="Holder J."/>
            <person name="Sullivan T.D."/>
            <person name="Marty A.J."/>
            <person name="Carmen J.C."/>
            <person name="Chen Z."/>
            <person name="Ding L."/>
            <person name="Gujja S."/>
            <person name="Magrini V."/>
            <person name="Misas E."/>
            <person name="Mitreva M."/>
            <person name="Priest M."/>
            <person name="Saif S."/>
            <person name="Whiston E.A."/>
            <person name="Young S."/>
            <person name="Zeng Q."/>
            <person name="Goldman W.E."/>
            <person name="Mardis E.R."/>
            <person name="Taylor J.W."/>
            <person name="McEwen J.G."/>
            <person name="Clay O.K."/>
            <person name="Klein B.S."/>
            <person name="Cuomo C.A."/>
        </authorList>
    </citation>
    <scope>NUCLEOTIDE SEQUENCE [LARGE SCALE GENOMIC DNA]</scope>
    <source>
        <strain evidence="4">UAMH 139</strain>
    </source>
</reference>
<dbReference type="OrthoDB" id="2417614at2759"/>
<name>A0A0H1BHY3_9EURO</name>
<comment type="caution">
    <text evidence="3">The sequence shown here is derived from an EMBL/GenBank/DDBJ whole genome shotgun (WGS) entry which is preliminary data.</text>
</comment>
<sequence length="533" mass="59134">MSHPHNTPEYRLARTDSKDPATTCWGLRADGQKCRRTVASAKSSPSPSPSKGVISGRSEIASITTVAFCWQHKDQEIHINAASTEPPKPASKLKLRSSIETLVERVQLLDVDDQRRPASAGKPFDTTSARRKQQAPIRSELHPDGHSFQRRGTRRHSMDTPGVHVLQPADNAPPSSTHSRTHLLKYKLKSRSKSSVGGKIVRFIMGVDDDEDIVISRVQHRRTASNNESGASHLSSRPPAVQPPFQSADTLHGRHSRPPRTSDFHGSSQLPVPQPSTPERRRRASAQFPSPSPARLRPPSPQSSPASTMSETAALLRWIPSHLSPMTHSTLLKHLSEPISDSDEPGYIYVCWVTSHTQATSPPAAEIASSLLPASPGNGIRRRNTGEIMRSAGVAPNKVQGSQETKATDTITLKIGRAANVHRRMNQWKEQCGHNLTLMRYYPYVSSSPSVHPGAPLPPRQVPHVHKVERLVHLELADRRVKLQEPCERCGKKHKEWFEVKADKEQLRMVDACVKRWVEWSEQEARKGGRTVG</sequence>
<accession>A0A0H1BHY3</accession>
<feature type="domain" description="Bacteriophage T5 Orf172 DNA-binding" evidence="2">
    <location>
        <begin position="407"/>
        <end position="517"/>
    </location>
</feature>
<feature type="region of interest" description="Disordered" evidence="1">
    <location>
        <begin position="36"/>
        <end position="56"/>
    </location>
</feature>
<organism evidence="3 4">
    <name type="scientific">Blastomyces silverae</name>
    <dbReference type="NCBI Taxonomy" id="2060906"/>
    <lineage>
        <taxon>Eukaryota</taxon>
        <taxon>Fungi</taxon>
        <taxon>Dikarya</taxon>
        <taxon>Ascomycota</taxon>
        <taxon>Pezizomycotina</taxon>
        <taxon>Eurotiomycetes</taxon>
        <taxon>Eurotiomycetidae</taxon>
        <taxon>Onygenales</taxon>
        <taxon>Ajellomycetaceae</taxon>
        <taxon>Blastomyces</taxon>
    </lineage>
</organism>
<dbReference type="EMBL" id="LDEV01001914">
    <property type="protein sequence ID" value="KLJ10728.1"/>
    <property type="molecule type" value="Genomic_DNA"/>
</dbReference>
<protein>
    <recommendedName>
        <fullName evidence="2">Bacteriophage T5 Orf172 DNA-binding domain-containing protein</fullName>
    </recommendedName>
</protein>
<feature type="compositionally biased region" description="Basic residues" evidence="1">
    <location>
        <begin position="179"/>
        <end position="191"/>
    </location>
</feature>
<dbReference type="PANTHER" id="PTHR28094:SF2">
    <property type="entry name" value="BACTERIOPHAGE T5 ORF172 DNA-BINDING DOMAIN-CONTAINING PROTEIN"/>
    <property type="match status" value="1"/>
</dbReference>
<dbReference type="Pfam" id="PF10544">
    <property type="entry name" value="T5orf172"/>
    <property type="match status" value="1"/>
</dbReference>
<evidence type="ECO:0000256" key="1">
    <source>
        <dbReference type="SAM" id="MobiDB-lite"/>
    </source>
</evidence>
<feature type="compositionally biased region" description="Polar residues" evidence="1">
    <location>
        <begin position="224"/>
        <end position="235"/>
    </location>
</feature>
<feature type="region of interest" description="Disordered" evidence="1">
    <location>
        <begin position="221"/>
        <end position="309"/>
    </location>
</feature>